<dbReference type="InterPro" id="IPR027417">
    <property type="entry name" value="P-loop_NTPase"/>
</dbReference>
<feature type="domain" description="AAA+ ATPase" evidence="5">
    <location>
        <begin position="512"/>
        <end position="652"/>
    </location>
</feature>
<dbReference type="GO" id="GO:1990275">
    <property type="term" value="F:preribosome binding"/>
    <property type="evidence" value="ECO:0007669"/>
    <property type="project" value="TreeGrafter"/>
</dbReference>
<dbReference type="InterPro" id="IPR041569">
    <property type="entry name" value="AAA_lid_3"/>
</dbReference>
<feature type="compositionally biased region" description="Basic and acidic residues" evidence="4">
    <location>
        <begin position="287"/>
        <end position="319"/>
    </location>
</feature>
<dbReference type="Pfam" id="PF00004">
    <property type="entry name" value="AAA"/>
    <property type="match status" value="2"/>
</dbReference>
<feature type="domain" description="AAA+ ATPase" evidence="5">
    <location>
        <begin position="184"/>
        <end position="363"/>
    </location>
</feature>
<gene>
    <name evidence="6" type="ORF">BWQ96_01624</name>
</gene>
<dbReference type="PANTHER" id="PTHR23077">
    <property type="entry name" value="AAA-FAMILY ATPASE"/>
    <property type="match status" value="1"/>
</dbReference>
<name>A0A2V3J256_9FLOR</name>
<dbReference type="Pfam" id="PF17862">
    <property type="entry name" value="AAA_lid_3"/>
    <property type="match status" value="2"/>
</dbReference>
<reference evidence="6 7" key="1">
    <citation type="journal article" date="2018" name="Mol. Biol. Evol.">
        <title>Analysis of the draft genome of the red seaweed Gracilariopsis chorda provides insights into genome size evolution in Rhodophyta.</title>
        <authorList>
            <person name="Lee J."/>
            <person name="Yang E.C."/>
            <person name="Graf L."/>
            <person name="Yang J.H."/>
            <person name="Qiu H."/>
            <person name="Zel Zion U."/>
            <person name="Chan C.X."/>
            <person name="Stephens T.G."/>
            <person name="Weber A.P.M."/>
            <person name="Boo G.H."/>
            <person name="Boo S.M."/>
            <person name="Kim K.M."/>
            <person name="Shin Y."/>
            <person name="Jung M."/>
            <person name="Lee S.J."/>
            <person name="Yim H.S."/>
            <person name="Lee J.H."/>
            <person name="Bhattacharya D."/>
            <person name="Yoon H.S."/>
        </authorList>
    </citation>
    <scope>NUCLEOTIDE SEQUENCE [LARGE SCALE GENOMIC DNA]</scope>
    <source>
        <strain evidence="6 7">SKKU-2015</strain>
        <tissue evidence="6">Whole body</tissue>
    </source>
</reference>
<evidence type="ECO:0000259" key="5">
    <source>
        <dbReference type="SMART" id="SM00382"/>
    </source>
</evidence>
<evidence type="ECO:0000256" key="4">
    <source>
        <dbReference type="SAM" id="MobiDB-lite"/>
    </source>
</evidence>
<dbReference type="InterPro" id="IPR050168">
    <property type="entry name" value="AAA_ATPase_domain"/>
</dbReference>
<dbReference type="AlphaFoldDB" id="A0A2V3J256"/>
<keyword evidence="2" id="KW-0547">Nucleotide-binding</keyword>
<dbReference type="FunFam" id="3.40.50.300:FF:000018">
    <property type="entry name" value="Cell division control 48"/>
    <property type="match status" value="1"/>
</dbReference>
<evidence type="ECO:0000313" key="6">
    <source>
        <dbReference type="EMBL" id="PXF48455.1"/>
    </source>
</evidence>
<comment type="caution">
    <text evidence="6">The sequence shown here is derived from an EMBL/GenBank/DDBJ whole genome shotgun (WGS) entry which is preliminary data.</text>
</comment>
<dbReference type="GO" id="GO:0042254">
    <property type="term" value="P:ribosome biogenesis"/>
    <property type="evidence" value="ECO:0007669"/>
    <property type="project" value="TreeGrafter"/>
</dbReference>
<accession>A0A2V3J256</accession>
<dbReference type="PANTHER" id="PTHR23077:SF171">
    <property type="entry name" value="NUCLEAR VALOSIN-CONTAINING PROTEIN-LIKE"/>
    <property type="match status" value="1"/>
</dbReference>
<protein>
    <submittedName>
        <fullName evidence="6">Putative AAA domain-containing protein</fullName>
    </submittedName>
</protein>
<keyword evidence="3" id="KW-0067">ATP-binding</keyword>
<evidence type="ECO:0000256" key="2">
    <source>
        <dbReference type="ARBA" id="ARBA00022741"/>
    </source>
</evidence>
<organism evidence="6 7">
    <name type="scientific">Gracilariopsis chorda</name>
    <dbReference type="NCBI Taxonomy" id="448386"/>
    <lineage>
        <taxon>Eukaryota</taxon>
        <taxon>Rhodophyta</taxon>
        <taxon>Florideophyceae</taxon>
        <taxon>Rhodymeniophycidae</taxon>
        <taxon>Gracilariales</taxon>
        <taxon>Gracilariaceae</taxon>
        <taxon>Gracilariopsis</taxon>
    </lineage>
</organism>
<evidence type="ECO:0000256" key="3">
    <source>
        <dbReference type="ARBA" id="ARBA00022840"/>
    </source>
</evidence>
<dbReference type="Gene3D" id="1.10.8.60">
    <property type="match status" value="2"/>
</dbReference>
<dbReference type="GO" id="GO:0003723">
    <property type="term" value="F:RNA binding"/>
    <property type="evidence" value="ECO:0007669"/>
    <property type="project" value="TreeGrafter"/>
</dbReference>
<dbReference type="GO" id="GO:0016887">
    <property type="term" value="F:ATP hydrolysis activity"/>
    <property type="evidence" value="ECO:0007669"/>
    <property type="project" value="InterPro"/>
</dbReference>
<dbReference type="GO" id="GO:0005524">
    <property type="term" value="F:ATP binding"/>
    <property type="evidence" value="ECO:0007669"/>
    <property type="project" value="UniProtKB-KW"/>
</dbReference>
<dbReference type="EMBL" id="NBIV01000013">
    <property type="protein sequence ID" value="PXF48455.1"/>
    <property type="molecule type" value="Genomic_DNA"/>
</dbReference>
<dbReference type="GO" id="GO:0005634">
    <property type="term" value="C:nucleus"/>
    <property type="evidence" value="ECO:0007669"/>
    <property type="project" value="TreeGrafter"/>
</dbReference>
<keyword evidence="7" id="KW-1185">Reference proteome</keyword>
<proteinExistence type="predicted"/>
<dbReference type="STRING" id="448386.A0A2V3J256"/>
<dbReference type="Gene3D" id="3.40.50.300">
    <property type="entry name" value="P-loop containing nucleotide triphosphate hydrolases"/>
    <property type="match status" value="2"/>
</dbReference>
<dbReference type="InterPro" id="IPR003593">
    <property type="entry name" value="AAA+_ATPase"/>
</dbReference>
<dbReference type="OrthoDB" id="27435at2759"/>
<sequence length="765" mass="83072">MTARRGASKDKRAVSALVDAIRTGSLQRGDTDGAAELLSRTLPDAGRLPQPALKILASNTLRRASKLVPFPSFETPPQPVPAARTEFFEHDTPVQPANSNDLLPSVRPKTPVSNGSNVRKRRRVSRIPSDGAELFDQSKSFLVARPSERLDDIGGVSTVLETIRELVEWPLVHTNLYEHLGVSPPRGILLHGPPGCGKTLLAHAIGGELGVSFLRVSGPEVVSGMSGESERKLRGLFTEAVRLQPSIVFIDEVDAIASKREGASKDMERRIVSQLLSCVDSLSLAKTEKDGKQEKEAQNELSDSLRPEESELGEQKDEEGSPSNSSGFTFVIVIAATNRPESLEPALRRAGRFDREIELGAPDQEARAAILQKLCRNLRLGADFEVNTLAKRTAGYVGADLHLLIKEAGLACIRRIAKHPESHFGITAKGENPLRNSKLTQEELRQCDIRMRDFLEALSTIQPSALREGFATRPDISWANIGSLEGVREEMMMAIVEPIKRPELFSSLGLHAPAGVLLYGPPGCGKTLLARAVASESGANFISVKGPELLSKYVGDSELAVRKVFARARSSAPCIIFFDELDALAPRRGGGGSSDSSGASERVVNMLLTEMDGFSERKQVFLIAATNRPDIIDPAMLRPGRLDKLVYVPLPDPEGRASILCTLLKGVKIAGDVDVGGIAKNSAANGYSGADLQALIRTAGEKALREQMSAMTDNDVIHIAQKHFEHALRVVLPSVSDADAERYRHMENWLRKTRGHLKKDTSAEE</sequence>
<evidence type="ECO:0000313" key="7">
    <source>
        <dbReference type="Proteomes" id="UP000247409"/>
    </source>
</evidence>
<dbReference type="InterPro" id="IPR003959">
    <property type="entry name" value="ATPase_AAA_core"/>
</dbReference>
<feature type="region of interest" description="Disordered" evidence="4">
    <location>
        <begin position="287"/>
        <end position="325"/>
    </location>
</feature>
<feature type="region of interest" description="Disordered" evidence="4">
    <location>
        <begin position="96"/>
        <end position="124"/>
    </location>
</feature>
<dbReference type="SMART" id="SM00382">
    <property type="entry name" value="AAA"/>
    <property type="match status" value="2"/>
</dbReference>
<evidence type="ECO:0000256" key="1">
    <source>
        <dbReference type="ARBA" id="ARBA00022737"/>
    </source>
</evidence>
<dbReference type="SUPFAM" id="SSF52540">
    <property type="entry name" value="P-loop containing nucleoside triphosphate hydrolases"/>
    <property type="match status" value="2"/>
</dbReference>
<dbReference type="Proteomes" id="UP000247409">
    <property type="component" value="Unassembled WGS sequence"/>
</dbReference>
<keyword evidence="1" id="KW-0677">Repeat</keyword>